<accession>A0A090AA79</accession>
<keyword evidence="4" id="KW-0812">Transmembrane</keyword>
<evidence type="ECO:0000256" key="3">
    <source>
        <dbReference type="ARBA" id="ARBA00023315"/>
    </source>
</evidence>
<keyword evidence="3 6" id="KW-0012">Acyltransferase</keyword>
<evidence type="ECO:0000256" key="1">
    <source>
        <dbReference type="ARBA" id="ARBA00005189"/>
    </source>
</evidence>
<name>A0A090AA79_9GAMM</name>
<dbReference type="PANTHER" id="PTHR10434">
    <property type="entry name" value="1-ACYL-SN-GLYCEROL-3-PHOSPHATE ACYLTRANSFERASE"/>
    <property type="match status" value="1"/>
</dbReference>
<evidence type="ECO:0000313" key="6">
    <source>
        <dbReference type="EMBL" id="BAP54318.1"/>
    </source>
</evidence>
<dbReference type="CDD" id="cd07989">
    <property type="entry name" value="LPLAT_AGPAT-like"/>
    <property type="match status" value="1"/>
</dbReference>
<keyword evidence="4" id="KW-0472">Membrane</keyword>
<feature type="transmembrane region" description="Helical" evidence="4">
    <location>
        <begin position="6"/>
        <end position="27"/>
    </location>
</feature>
<evidence type="ECO:0000256" key="4">
    <source>
        <dbReference type="SAM" id="Phobius"/>
    </source>
</evidence>
<dbReference type="GO" id="GO:0003841">
    <property type="term" value="F:1-acylglycerol-3-phosphate O-acyltransferase activity"/>
    <property type="evidence" value="ECO:0007669"/>
    <property type="project" value="TreeGrafter"/>
</dbReference>
<dbReference type="Pfam" id="PF01553">
    <property type="entry name" value="Acyltransferase"/>
    <property type="match status" value="1"/>
</dbReference>
<dbReference type="InterPro" id="IPR002123">
    <property type="entry name" value="Plipid/glycerol_acylTrfase"/>
</dbReference>
<sequence length="214" mass="24071">MITSVLRYLFFAVLVRPLLLLIVGINVRRLKSLPQQGPAVIVANHNSHLDALALISLFPLRLLPQLRPLAASDYFLRNRWQTWIALHIIGIIPIERQARGMHQDRLAGVGTALEAGNIVIIFPEGSRGEPEQLSQFKSGVAHLARRYPTVPFYPLFIHGLGKTLPKGEALLVPFFCDIFVGEPLYWNGDKLEFMAELSQRMNNLAAEGQFSPWQ</sequence>
<dbReference type="Proteomes" id="UP000031623">
    <property type="component" value="Chromosome"/>
</dbReference>
<feature type="domain" description="Phospholipid/glycerol acyltransferase" evidence="5">
    <location>
        <begin position="39"/>
        <end position="160"/>
    </location>
</feature>
<dbReference type="KEGG" id="tig:THII_0021"/>
<dbReference type="HOGENOM" id="CLU_027938_8_0_6"/>
<dbReference type="STRING" id="40754.THII_0021"/>
<gene>
    <name evidence="6" type="ORF">THII_0021</name>
</gene>
<keyword evidence="2 6" id="KW-0808">Transferase</keyword>
<evidence type="ECO:0000256" key="2">
    <source>
        <dbReference type="ARBA" id="ARBA00022679"/>
    </source>
</evidence>
<evidence type="ECO:0000313" key="7">
    <source>
        <dbReference type="Proteomes" id="UP000031623"/>
    </source>
</evidence>
<protein>
    <submittedName>
        <fullName evidence="6">Glycerol acyltransferase</fullName>
    </submittedName>
</protein>
<dbReference type="PANTHER" id="PTHR10434:SF11">
    <property type="entry name" value="1-ACYL-SN-GLYCEROL-3-PHOSPHATE ACYLTRANSFERASE"/>
    <property type="match status" value="1"/>
</dbReference>
<keyword evidence="4" id="KW-1133">Transmembrane helix</keyword>
<dbReference type="SUPFAM" id="SSF69593">
    <property type="entry name" value="Glycerol-3-phosphate (1)-acyltransferase"/>
    <property type="match status" value="1"/>
</dbReference>
<organism evidence="6 7">
    <name type="scientific">Thioploca ingrica</name>
    <dbReference type="NCBI Taxonomy" id="40754"/>
    <lineage>
        <taxon>Bacteria</taxon>
        <taxon>Pseudomonadati</taxon>
        <taxon>Pseudomonadota</taxon>
        <taxon>Gammaproteobacteria</taxon>
        <taxon>Thiotrichales</taxon>
        <taxon>Thiotrichaceae</taxon>
        <taxon>Thioploca</taxon>
    </lineage>
</organism>
<proteinExistence type="predicted"/>
<dbReference type="EMBL" id="AP014633">
    <property type="protein sequence ID" value="BAP54318.1"/>
    <property type="molecule type" value="Genomic_DNA"/>
</dbReference>
<dbReference type="AlphaFoldDB" id="A0A090AA79"/>
<evidence type="ECO:0000259" key="5">
    <source>
        <dbReference type="SMART" id="SM00563"/>
    </source>
</evidence>
<reference evidence="6 7" key="1">
    <citation type="journal article" date="2014" name="ISME J.">
        <title>Ecophysiology of Thioploca ingrica as revealed by the complete genome sequence supplemented with proteomic evidence.</title>
        <authorList>
            <person name="Kojima H."/>
            <person name="Ogura Y."/>
            <person name="Yamamoto N."/>
            <person name="Togashi T."/>
            <person name="Mori H."/>
            <person name="Watanabe T."/>
            <person name="Nemoto F."/>
            <person name="Kurokawa K."/>
            <person name="Hayashi T."/>
            <person name="Fukui M."/>
        </authorList>
    </citation>
    <scope>NUCLEOTIDE SEQUENCE [LARGE SCALE GENOMIC DNA]</scope>
</reference>
<dbReference type="GO" id="GO:0006654">
    <property type="term" value="P:phosphatidic acid biosynthetic process"/>
    <property type="evidence" value="ECO:0007669"/>
    <property type="project" value="TreeGrafter"/>
</dbReference>
<comment type="pathway">
    <text evidence="1">Lipid metabolism.</text>
</comment>
<keyword evidence="7" id="KW-1185">Reference proteome</keyword>
<dbReference type="SMART" id="SM00563">
    <property type="entry name" value="PlsC"/>
    <property type="match status" value="1"/>
</dbReference>